<sequence>MLSSKAITLLIAAAASWGVSAGPCIVSSASTSASSLETPTTTQDASSSITPTTTPESSSLETPATTPAASSLETPATTPDASSPETPTTTPLETPTATPDTSSLETPTPTSDTSSLEPIATSDTSSLPPITTSDTSILTTALPTTTTTSTTTTTEEEPRTSTFYEMFRRRDDGEPSDEPVMSAGKGVSLEDDAEHANNGDHYVLVKVTREDEETPSMEETISHEIENSGPGVFSYSWALAEHQDFGSEGSCSIISKLDGVVVDTLQFHSAPAYVYHSHEVEVPFVSPNPAISMDFVCSGVGFDYADVLIDDVNLAVELLGDELRR</sequence>
<evidence type="ECO:0000256" key="2">
    <source>
        <dbReference type="SAM" id="SignalP"/>
    </source>
</evidence>
<proteinExistence type="predicted"/>
<dbReference type="Proteomes" id="UP000777438">
    <property type="component" value="Unassembled WGS sequence"/>
</dbReference>
<organism evidence="3 4">
    <name type="scientific">Thelonectria olida</name>
    <dbReference type="NCBI Taxonomy" id="1576542"/>
    <lineage>
        <taxon>Eukaryota</taxon>
        <taxon>Fungi</taxon>
        <taxon>Dikarya</taxon>
        <taxon>Ascomycota</taxon>
        <taxon>Pezizomycotina</taxon>
        <taxon>Sordariomycetes</taxon>
        <taxon>Hypocreomycetidae</taxon>
        <taxon>Hypocreales</taxon>
        <taxon>Nectriaceae</taxon>
        <taxon>Thelonectria</taxon>
    </lineage>
</organism>
<evidence type="ECO:0000256" key="1">
    <source>
        <dbReference type="SAM" id="MobiDB-lite"/>
    </source>
</evidence>
<feature type="signal peptide" evidence="2">
    <location>
        <begin position="1"/>
        <end position="21"/>
    </location>
</feature>
<feature type="region of interest" description="Disordered" evidence="1">
    <location>
        <begin position="24"/>
        <end position="184"/>
    </location>
</feature>
<feature type="compositionally biased region" description="Low complexity" evidence="1">
    <location>
        <begin position="135"/>
        <end position="153"/>
    </location>
</feature>
<protein>
    <submittedName>
        <fullName evidence="3">Uncharacterized protein</fullName>
    </submittedName>
</protein>
<feature type="chain" id="PRO_5040217289" evidence="2">
    <location>
        <begin position="22"/>
        <end position="325"/>
    </location>
</feature>
<feature type="compositionally biased region" description="Polar residues" evidence="1">
    <location>
        <begin position="102"/>
        <end position="134"/>
    </location>
</feature>
<accession>A0A9P8WHE8</accession>
<keyword evidence="4" id="KW-1185">Reference proteome</keyword>
<dbReference type="OrthoDB" id="5093489at2759"/>
<gene>
    <name evidence="3" type="ORF">B0T10DRAFT_14115</name>
</gene>
<feature type="compositionally biased region" description="Low complexity" evidence="1">
    <location>
        <begin position="27"/>
        <end position="101"/>
    </location>
</feature>
<dbReference type="AlphaFoldDB" id="A0A9P8WHE8"/>
<evidence type="ECO:0000313" key="4">
    <source>
        <dbReference type="Proteomes" id="UP000777438"/>
    </source>
</evidence>
<reference evidence="3 4" key="1">
    <citation type="journal article" date="2021" name="Nat. Commun.">
        <title>Genetic determinants of endophytism in the Arabidopsis root mycobiome.</title>
        <authorList>
            <person name="Mesny F."/>
            <person name="Miyauchi S."/>
            <person name="Thiergart T."/>
            <person name="Pickel B."/>
            <person name="Atanasova L."/>
            <person name="Karlsson M."/>
            <person name="Huettel B."/>
            <person name="Barry K.W."/>
            <person name="Haridas S."/>
            <person name="Chen C."/>
            <person name="Bauer D."/>
            <person name="Andreopoulos W."/>
            <person name="Pangilinan J."/>
            <person name="LaButti K."/>
            <person name="Riley R."/>
            <person name="Lipzen A."/>
            <person name="Clum A."/>
            <person name="Drula E."/>
            <person name="Henrissat B."/>
            <person name="Kohler A."/>
            <person name="Grigoriev I.V."/>
            <person name="Martin F.M."/>
            <person name="Hacquard S."/>
        </authorList>
    </citation>
    <scope>NUCLEOTIDE SEQUENCE [LARGE SCALE GENOMIC DNA]</scope>
    <source>
        <strain evidence="3 4">MPI-CAGE-CH-0241</strain>
    </source>
</reference>
<name>A0A9P8WHE8_9HYPO</name>
<evidence type="ECO:0000313" key="3">
    <source>
        <dbReference type="EMBL" id="KAH6900054.1"/>
    </source>
</evidence>
<comment type="caution">
    <text evidence="3">The sequence shown here is derived from an EMBL/GenBank/DDBJ whole genome shotgun (WGS) entry which is preliminary data.</text>
</comment>
<keyword evidence="2" id="KW-0732">Signal</keyword>
<dbReference type="EMBL" id="JAGPYM010000001">
    <property type="protein sequence ID" value="KAH6900054.1"/>
    <property type="molecule type" value="Genomic_DNA"/>
</dbReference>